<gene>
    <name evidence="2" type="ordered locus">AM1_E0113</name>
</gene>
<dbReference type="Pfam" id="PF06101">
    <property type="entry name" value="Vps62"/>
    <property type="match status" value="1"/>
</dbReference>
<reference evidence="2 3" key="1">
    <citation type="journal article" date="2008" name="Proc. Natl. Acad. Sci. U.S.A.">
        <title>Niche adaptation and genome expansion in the chlorophyll d-producing cyanobacterium Acaryochloris marina.</title>
        <authorList>
            <person name="Swingley W.D."/>
            <person name="Chen M."/>
            <person name="Cheung P.C."/>
            <person name="Conrad A.L."/>
            <person name="Dejesa L.C."/>
            <person name="Hao J."/>
            <person name="Honchak B.M."/>
            <person name="Karbach L.E."/>
            <person name="Kurdoglu A."/>
            <person name="Lahiri S."/>
            <person name="Mastrian S.D."/>
            <person name="Miyashita H."/>
            <person name="Page L."/>
            <person name="Ramakrishna P."/>
            <person name="Satoh S."/>
            <person name="Sattley W.M."/>
            <person name="Shimada Y."/>
            <person name="Taylor H.L."/>
            <person name="Tomo T."/>
            <person name="Tsuchiya T."/>
            <person name="Wang Z.T."/>
            <person name="Raymond J."/>
            <person name="Mimuro M."/>
            <person name="Blankenship R.E."/>
            <person name="Touchman J.W."/>
        </authorList>
    </citation>
    <scope>NUCLEOTIDE SEQUENCE [LARGE SCALE GENOMIC DNA]</scope>
    <source>
        <strain evidence="3">MBIC 11017</strain>
        <plasmid evidence="3">Plasmid pREB5</plasmid>
    </source>
</reference>
<dbReference type="PANTHER" id="PTHR48174:SF5">
    <property type="entry name" value="VACUOLAR PROTEIN SORTING-ASSOCIATED PROTEIN 62"/>
    <property type="match status" value="1"/>
</dbReference>
<dbReference type="OrthoDB" id="787205at2"/>
<keyword evidence="3" id="KW-1185">Reference proteome</keyword>
<dbReference type="KEGG" id="amr:AM1_E0113"/>
<dbReference type="InterPro" id="IPR009291">
    <property type="entry name" value="Vps62"/>
</dbReference>
<accession>A8ZPE6</accession>
<evidence type="ECO:0000313" key="3">
    <source>
        <dbReference type="Proteomes" id="UP000000268"/>
    </source>
</evidence>
<feature type="region of interest" description="Disordered" evidence="1">
    <location>
        <begin position="76"/>
        <end position="108"/>
    </location>
</feature>
<dbReference type="PANTHER" id="PTHR48174">
    <property type="entry name" value="DUF946 FAMILY PROTEIN"/>
    <property type="match status" value="1"/>
</dbReference>
<dbReference type="EMBL" id="CP000842">
    <property type="protein sequence ID" value="ABW32882.1"/>
    <property type="molecule type" value="Genomic_DNA"/>
</dbReference>
<evidence type="ECO:0000256" key="1">
    <source>
        <dbReference type="SAM" id="MobiDB-lite"/>
    </source>
</evidence>
<evidence type="ECO:0000313" key="2">
    <source>
        <dbReference type="EMBL" id="ABW32882.1"/>
    </source>
</evidence>
<dbReference type="AlphaFoldDB" id="A8ZPE6"/>
<keyword evidence="2" id="KW-0614">Plasmid</keyword>
<dbReference type="HOGENOM" id="CLU_1052200_0_0_3"/>
<dbReference type="RefSeq" id="WP_012167970.1">
    <property type="nucleotide sequence ID" value="NC_009930.1"/>
</dbReference>
<sequence>MHAPIIKLHPEEQFFPMDPLLFIQTSRFRHHRGFNVIDAGIDEGFNTETQTWDKNNSKDPKYFNVPVDFINSLTLHSDGRNRRPRDSNAGDDLNVFLQPEGKPTGHSTPTNNVPVFLFESAGGSHRFLQFWIFFGFNGSLLSHQGDWEDITIKVNGDDQVEGAFLSAHGDRPFFPQSELMIENDRVVVFCSRETHAFYPAPGTHGPIGQDKTAAGGFSWDTAGKVEDLSVQPWRDYAGAWGEVGELVHTTGPLGPWFKRFDVEI</sequence>
<organism evidence="2 3">
    <name type="scientific">Acaryochloris marina (strain MBIC 11017)</name>
    <dbReference type="NCBI Taxonomy" id="329726"/>
    <lineage>
        <taxon>Bacteria</taxon>
        <taxon>Bacillati</taxon>
        <taxon>Cyanobacteriota</taxon>
        <taxon>Cyanophyceae</taxon>
        <taxon>Acaryochloridales</taxon>
        <taxon>Acaryochloridaceae</taxon>
        <taxon>Acaryochloris</taxon>
    </lineage>
</organism>
<feature type="compositionally biased region" description="Basic and acidic residues" evidence="1">
    <location>
        <begin position="77"/>
        <end position="88"/>
    </location>
</feature>
<protein>
    <recommendedName>
        <fullName evidence="4">DUF946 domain-containing protein</fullName>
    </recommendedName>
</protein>
<proteinExistence type="predicted"/>
<geneLocation type="plasmid" evidence="2 3">
    <name>pREB5</name>
</geneLocation>
<dbReference type="Proteomes" id="UP000000268">
    <property type="component" value="Plasmid pREB5"/>
</dbReference>
<name>A8ZPE6_ACAM1</name>
<evidence type="ECO:0008006" key="4">
    <source>
        <dbReference type="Google" id="ProtNLM"/>
    </source>
</evidence>